<protein>
    <submittedName>
        <fullName evidence="1">Uncharacterized protein</fullName>
    </submittedName>
</protein>
<accession>A0A401T4P9</accession>
<dbReference type="Proteomes" id="UP000287033">
    <property type="component" value="Unassembled WGS sequence"/>
</dbReference>
<comment type="caution">
    <text evidence="1">The sequence shown here is derived from an EMBL/GenBank/DDBJ whole genome shotgun (WGS) entry which is preliminary data.</text>
</comment>
<evidence type="ECO:0000313" key="2">
    <source>
        <dbReference type="Proteomes" id="UP000287033"/>
    </source>
</evidence>
<dbReference type="EMBL" id="BEZZ01001035">
    <property type="protein sequence ID" value="GCC37651.1"/>
    <property type="molecule type" value="Genomic_DNA"/>
</dbReference>
<dbReference type="AlphaFoldDB" id="A0A401T4P9"/>
<keyword evidence="2" id="KW-1185">Reference proteome</keyword>
<gene>
    <name evidence="1" type="ORF">chiPu_0016156</name>
</gene>
<evidence type="ECO:0000313" key="1">
    <source>
        <dbReference type="EMBL" id="GCC37651.1"/>
    </source>
</evidence>
<sequence>MLIKRQRAGSLVTAHAQQLPTGLRVQCACPPAVSVWVQVPDESSRLSKHSPHPLTLFPPLSLCAKAGWNGAAAPRVFQGEAAERLHLFGGGVGVSHCLERSGLKGEVSRPGAESGMNCCRERPGPLSPWAEEEYI</sequence>
<reference evidence="1 2" key="1">
    <citation type="journal article" date="2018" name="Nat. Ecol. Evol.">
        <title>Shark genomes provide insights into elasmobranch evolution and the origin of vertebrates.</title>
        <authorList>
            <person name="Hara Y"/>
            <person name="Yamaguchi K"/>
            <person name="Onimaru K"/>
            <person name="Kadota M"/>
            <person name="Koyanagi M"/>
            <person name="Keeley SD"/>
            <person name="Tatsumi K"/>
            <person name="Tanaka K"/>
            <person name="Motone F"/>
            <person name="Kageyama Y"/>
            <person name="Nozu R"/>
            <person name="Adachi N"/>
            <person name="Nishimura O"/>
            <person name="Nakagawa R"/>
            <person name="Tanegashima C"/>
            <person name="Kiyatake I"/>
            <person name="Matsumoto R"/>
            <person name="Murakumo K"/>
            <person name="Nishida K"/>
            <person name="Terakita A"/>
            <person name="Kuratani S"/>
            <person name="Sato K"/>
            <person name="Hyodo S Kuraku.S."/>
        </authorList>
    </citation>
    <scope>NUCLEOTIDE SEQUENCE [LARGE SCALE GENOMIC DNA]</scope>
</reference>
<proteinExistence type="predicted"/>
<organism evidence="1 2">
    <name type="scientific">Chiloscyllium punctatum</name>
    <name type="common">Brownbanded bambooshark</name>
    <name type="synonym">Hemiscyllium punctatum</name>
    <dbReference type="NCBI Taxonomy" id="137246"/>
    <lineage>
        <taxon>Eukaryota</taxon>
        <taxon>Metazoa</taxon>
        <taxon>Chordata</taxon>
        <taxon>Craniata</taxon>
        <taxon>Vertebrata</taxon>
        <taxon>Chondrichthyes</taxon>
        <taxon>Elasmobranchii</taxon>
        <taxon>Galeomorphii</taxon>
        <taxon>Galeoidea</taxon>
        <taxon>Orectolobiformes</taxon>
        <taxon>Hemiscylliidae</taxon>
        <taxon>Chiloscyllium</taxon>
    </lineage>
</organism>
<name>A0A401T4P9_CHIPU</name>